<keyword evidence="3" id="KW-1185">Reference proteome</keyword>
<dbReference type="OrthoDB" id="1684102at2759"/>
<dbReference type="InterPro" id="IPR008979">
    <property type="entry name" value="Galactose-bd-like_sf"/>
</dbReference>
<dbReference type="Gene3D" id="3.90.550.10">
    <property type="entry name" value="Spore Coat Polysaccharide Biosynthesis Protein SpsA, Chain A"/>
    <property type="match status" value="1"/>
</dbReference>
<accession>A0A9N9FE43</accession>
<dbReference type="SUPFAM" id="SSF49785">
    <property type="entry name" value="Galactose-binding domain-like"/>
    <property type="match status" value="1"/>
</dbReference>
<dbReference type="AlphaFoldDB" id="A0A9N9FE43"/>
<reference evidence="2" key="1">
    <citation type="submission" date="2021-06" db="EMBL/GenBank/DDBJ databases">
        <authorList>
            <person name="Kallberg Y."/>
            <person name="Tangrot J."/>
            <person name="Rosling A."/>
        </authorList>
    </citation>
    <scope>NUCLEOTIDE SEQUENCE</scope>
    <source>
        <strain evidence="2">BR232B</strain>
    </source>
</reference>
<keyword evidence="1" id="KW-0812">Transmembrane</keyword>
<sequence>MNQKSRDQASLQIRIDFVDKDTAIAQQCQEFLKQCINFISTNISIKQRVTLVFTFILLYFILFGGSGVDVQDGQPFLASPEEVDPLANVFPTEGDGMATAILLNWSRLENLKIIVKHLCRYSMFKEIIIWNNNVQVHLTDQIFAEVQCPKIRIYNSPGNMHFIARYIACTMATTEYCYFQDDDWIINHMRAFYANFLRFPHLVHTDTNADVYSLTNWKWCFFDDPVNLHVCFSWVGTGAFASRENVIRFLKMAAVTEMDPTEFAYGDMYFTTYMNQVPYQLENELTELPQEFAFSAGEGRIRNKIYMHRALIRLYDHLGKNTTPFEKLEHYPKIYQRDARSPCSNDRCLFLTNKHSFPDVKLFRYKPYINISESEQIHESYYKTQHFIEFPYSHAVDGKDWTAWKSKENIHANDYIGLDLLLQMHVPLTFHLVVDHKNEYFGTQSVEISNDGLNWVKQSSVPIDIHKVSRTSDGKKTPVISATFHIQNTGFRFVRVLSNRNFDFGYGVYDFSFHADMKSIQKKP</sequence>
<name>A0A9N9FE43_9GLOM</name>
<keyword evidence="1" id="KW-1133">Transmembrane helix</keyword>
<organism evidence="2 3">
    <name type="scientific">Paraglomus brasilianum</name>
    <dbReference type="NCBI Taxonomy" id="144538"/>
    <lineage>
        <taxon>Eukaryota</taxon>
        <taxon>Fungi</taxon>
        <taxon>Fungi incertae sedis</taxon>
        <taxon>Mucoromycota</taxon>
        <taxon>Glomeromycotina</taxon>
        <taxon>Glomeromycetes</taxon>
        <taxon>Paraglomerales</taxon>
        <taxon>Paraglomeraceae</taxon>
        <taxon>Paraglomus</taxon>
    </lineage>
</organism>
<keyword evidence="1" id="KW-0472">Membrane</keyword>
<dbReference type="InterPro" id="IPR029044">
    <property type="entry name" value="Nucleotide-diphossugar_trans"/>
</dbReference>
<dbReference type="SUPFAM" id="SSF53448">
    <property type="entry name" value="Nucleotide-diphospho-sugar transferases"/>
    <property type="match status" value="1"/>
</dbReference>
<comment type="caution">
    <text evidence="2">The sequence shown here is derived from an EMBL/GenBank/DDBJ whole genome shotgun (WGS) entry which is preliminary data.</text>
</comment>
<feature type="transmembrane region" description="Helical" evidence="1">
    <location>
        <begin position="49"/>
        <end position="68"/>
    </location>
</feature>
<protein>
    <submittedName>
        <fullName evidence="2">5839_t:CDS:1</fullName>
    </submittedName>
</protein>
<dbReference type="Proteomes" id="UP000789739">
    <property type="component" value="Unassembled WGS sequence"/>
</dbReference>
<evidence type="ECO:0000256" key="1">
    <source>
        <dbReference type="SAM" id="Phobius"/>
    </source>
</evidence>
<evidence type="ECO:0000313" key="3">
    <source>
        <dbReference type="Proteomes" id="UP000789739"/>
    </source>
</evidence>
<dbReference type="Gene3D" id="2.60.120.260">
    <property type="entry name" value="Galactose-binding domain-like"/>
    <property type="match status" value="1"/>
</dbReference>
<dbReference type="EMBL" id="CAJVPI010000378">
    <property type="protein sequence ID" value="CAG8527375.1"/>
    <property type="molecule type" value="Genomic_DNA"/>
</dbReference>
<proteinExistence type="predicted"/>
<gene>
    <name evidence="2" type="ORF">PBRASI_LOCUS3935</name>
</gene>
<evidence type="ECO:0000313" key="2">
    <source>
        <dbReference type="EMBL" id="CAG8527375.1"/>
    </source>
</evidence>